<name>A0A653A1S1_UNCDX</name>
<dbReference type="AlphaFoldDB" id="A0A653A1S1"/>
<organism evidence="2">
    <name type="scientific">Uncultured Desulfatiglans sp</name>
    <dbReference type="NCBI Taxonomy" id="1748965"/>
    <lineage>
        <taxon>Bacteria</taxon>
        <taxon>Pseudomonadati</taxon>
        <taxon>Thermodesulfobacteriota</taxon>
        <taxon>Desulfobacteria</taxon>
        <taxon>Desulfatiglandales</taxon>
        <taxon>Desulfatiglandaceae</taxon>
        <taxon>Desulfatiglans</taxon>
        <taxon>environmental samples</taxon>
    </lineage>
</organism>
<dbReference type="SUPFAM" id="SSF48695">
    <property type="entry name" value="Multiheme cytochromes"/>
    <property type="match status" value="1"/>
</dbReference>
<dbReference type="Gene3D" id="3.90.10.10">
    <property type="entry name" value="Cytochrome C3"/>
    <property type="match status" value="2"/>
</dbReference>
<proteinExistence type="predicted"/>
<evidence type="ECO:0000313" key="2">
    <source>
        <dbReference type="EMBL" id="VBB41898.1"/>
    </source>
</evidence>
<dbReference type="CDD" id="cd08168">
    <property type="entry name" value="Cytochrom_C3"/>
    <property type="match status" value="2"/>
</dbReference>
<reference evidence="2" key="1">
    <citation type="submission" date="2018-07" db="EMBL/GenBank/DDBJ databases">
        <authorList>
            <consortium name="Genoscope - CEA"/>
            <person name="William W."/>
        </authorList>
    </citation>
    <scope>NUCLEOTIDE SEQUENCE</scope>
    <source>
        <strain evidence="2">IK1</strain>
    </source>
</reference>
<dbReference type="InterPro" id="IPR053547">
    <property type="entry name" value="Multiheme_cyt_c_menaq_reduct"/>
</dbReference>
<protein>
    <submittedName>
        <fullName evidence="2">Uncharacterized protein</fullName>
    </submittedName>
</protein>
<gene>
    <name evidence="2" type="ORF">TRIP_B200038</name>
</gene>
<evidence type="ECO:0000256" key="1">
    <source>
        <dbReference type="SAM" id="Phobius"/>
    </source>
</evidence>
<dbReference type="InterPro" id="IPR036280">
    <property type="entry name" value="Multihaem_cyt_sf"/>
</dbReference>
<accession>A0A653A1S1</accession>
<feature type="transmembrane region" description="Helical" evidence="1">
    <location>
        <begin position="16"/>
        <end position="39"/>
    </location>
</feature>
<dbReference type="PANTHER" id="PTHR39425">
    <property type="entry name" value="LIPOPROTEIN CYTOCHROME C"/>
    <property type="match status" value="1"/>
</dbReference>
<dbReference type="NCBIfam" id="NF041781">
    <property type="entry name" value="mnquin_red_QrcA"/>
    <property type="match status" value="1"/>
</dbReference>
<sequence length="219" mass="25194">MKNPADSSEKPSKGGWIFFLMGFIGSLIVGWVIFPMVLYSKQAQPMNFDHALHMDPERVFGIDGDTETERCLFCHAFRDDGTFAGIPKLENCTQCHDDPDMPLGESEEEQAFLNAYVADEKEIPWLSYYRQPDCVYFSHIAHVNMGQMECRVCHGDHGQSEVLPPYEENRLTGYSRMIWGKRISGFKENTWDRMKMDDCAECHTEKGQEQNNACFVCHK</sequence>
<keyword evidence="1" id="KW-1133">Transmembrane helix</keyword>
<dbReference type="EMBL" id="UPXX01000013">
    <property type="protein sequence ID" value="VBB41898.1"/>
    <property type="molecule type" value="Genomic_DNA"/>
</dbReference>
<dbReference type="PANTHER" id="PTHR39425:SF1">
    <property type="entry name" value="CYTOCHROME C7-LIKE DOMAIN-CONTAINING PROTEIN"/>
    <property type="match status" value="1"/>
</dbReference>
<keyword evidence="1" id="KW-0812">Transmembrane</keyword>
<keyword evidence="1" id="KW-0472">Membrane</keyword>